<protein>
    <submittedName>
        <fullName evidence="4">GCN5-related N-acetyltransferase</fullName>
    </submittedName>
</protein>
<dbReference type="STRING" id="1758689.SGUI_1068"/>
<reference evidence="4 5" key="1">
    <citation type="submission" date="2016-03" db="EMBL/GenBank/DDBJ databases">
        <title>Shallow-sea hydrothermal system.</title>
        <authorList>
            <person name="Tang K."/>
        </authorList>
    </citation>
    <scope>NUCLEOTIDE SEQUENCE [LARGE SCALE GENOMIC DNA]</scope>
    <source>
        <strain evidence="4 5">JLT9</strain>
    </source>
</reference>
<dbReference type="SUPFAM" id="SSF55729">
    <property type="entry name" value="Acyl-CoA N-acyltransferases (Nat)"/>
    <property type="match status" value="1"/>
</dbReference>
<evidence type="ECO:0000256" key="2">
    <source>
        <dbReference type="ARBA" id="ARBA00023315"/>
    </source>
</evidence>
<evidence type="ECO:0000259" key="3">
    <source>
        <dbReference type="PROSITE" id="PS51186"/>
    </source>
</evidence>
<sequence>MVSHPHEQAPSADASVRTARPNDAPAVGLVQAFVWQQEYAGVLDPEVLDALTGPRFASVWRQSLEQPPSPRHRLLVACAGPQVTGYVAVGPAEDEPGLPEGSSALLLDGGVHPEARRAGHGSRLLNAAVDTLRAAHEELHAVGAWVLGEAEVTRGFLQAAGFEPDGAYRDRVVADDGRTVREVRLVAWT</sequence>
<feature type="domain" description="N-acetyltransferase" evidence="3">
    <location>
        <begin position="14"/>
        <end position="187"/>
    </location>
</feature>
<dbReference type="EMBL" id="CP014989">
    <property type="protein sequence ID" value="ANS78464.1"/>
    <property type="molecule type" value="Genomic_DNA"/>
</dbReference>
<organism evidence="4 5">
    <name type="scientific">Serinicoccus hydrothermalis</name>
    <dbReference type="NCBI Taxonomy" id="1758689"/>
    <lineage>
        <taxon>Bacteria</taxon>
        <taxon>Bacillati</taxon>
        <taxon>Actinomycetota</taxon>
        <taxon>Actinomycetes</taxon>
        <taxon>Micrococcales</taxon>
        <taxon>Ornithinimicrobiaceae</taxon>
        <taxon>Serinicoccus</taxon>
    </lineage>
</organism>
<keyword evidence="1 4" id="KW-0808">Transferase</keyword>
<evidence type="ECO:0000313" key="4">
    <source>
        <dbReference type="EMBL" id="ANS78464.1"/>
    </source>
</evidence>
<dbReference type="Gene3D" id="3.40.630.30">
    <property type="match status" value="1"/>
</dbReference>
<evidence type="ECO:0000313" key="5">
    <source>
        <dbReference type="Proteomes" id="UP000092482"/>
    </source>
</evidence>
<dbReference type="PANTHER" id="PTHR43877">
    <property type="entry name" value="AMINOALKYLPHOSPHONATE N-ACETYLTRANSFERASE-RELATED-RELATED"/>
    <property type="match status" value="1"/>
</dbReference>
<dbReference type="PROSITE" id="PS51186">
    <property type="entry name" value="GNAT"/>
    <property type="match status" value="1"/>
</dbReference>
<dbReference type="GO" id="GO:0016747">
    <property type="term" value="F:acyltransferase activity, transferring groups other than amino-acyl groups"/>
    <property type="evidence" value="ECO:0007669"/>
    <property type="project" value="InterPro"/>
</dbReference>
<dbReference type="PATRIC" id="fig|1758689.4.peg.1106"/>
<dbReference type="Pfam" id="PF13508">
    <property type="entry name" value="Acetyltransf_7"/>
    <property type="match status" value="1"/>
</dbReference>
<dbReference type="AlphaFoldDB" id="A0A1B1NAN9"/>
<keyword evidence="5" id="KW-1185">Reference proteome</keyword>
<dbReference type="InterPro" id="IPR050832">
    <property type="entry name" value="Bact_Acetyltransf"/>
</dbReference>
<proteinExistence type="predicted"/>
<dbReference type="InterPro" id="IPR016181">
    <property type="entry name" value="Acyl_CoA_acyltransferase"/>
</dbReference>
<dbReference type="KEGG" id="serj:SGUI_1068"/>
<dbReference type="InterPro" id="IPR000182">
    <property type="entry name" value="GNAT_dom"/>
</dbReference>
<evidence type="ECO:0000256" key="1">
    <source>
        <dbReference type="ARBA" id="ARBA00022679"/>
    </source>
</evidence>
<keyword evidence="2" id="KW-0012">Acyltransferase</keyword>
<dbReference type="Proteomes" id="UP000092482">
    <property type="component" value="Chromosome"/>
</dbReference>
<name>A0A1B1NAN9_9MICO</name>
<accession>A0A1B1NAN9</accession>
<dbReference type="CDD" id="cd04301">
    <property type="entry name" value="NAT_SF"/>
    <property type="match status" value="1"/>
</dbReference>
<gene>
    <name evidence="4" type="ORF">SGUI_1068</name>
</gene>